<dbReference type="Gene3D" id="2.20.25.240">
    <property type="match status" value="1"/>
</dbReference>
<feature type="compositionally biased region" description="Basic and acidic residues" evidence="3">
    <location>
        <begin position="128"/>
        <end position="145"/>
    </location>
</feature>
<dbReference type="SUPFAM" id="SSF54695">
    <property type="entry name" value="POZ domain"/>
    <property type="match status" value="1"/>
</dbReference>
<feature type="compositionally biased region" description="Low complexity" evidence="3">
    <location>
        <begin position="173"/>
        <end position="194"/>
    </location>
</feature>
<dbReference type="GO" id="GO:0006357">
    <property type="term" value="P:regulation of transcription by RNA polymerase II"/>
    <property type="evidence" value="ECO:0007669"/>
    <property type="project" value="TreeGrafter"/>
</dbReference>
<dbReference type="CDD" id="cd18315">
    <property type="entry name" value="BTB_POZ_BAB-like"/>
    <property type="match status" value="1"/>
</dbReference>
<feature type="domain" description="BTB" evidence="4">
    <location>
        <begin position="31"/>
        <end position="96"/>
    </location>
</feature>
<dbReference type="Proteomes" id="UP000192223">
    <property type="component" value="Unplaced"/>
</dbReference>
<feature type="compositionally biased region" description="Acidic residues" evidence="3">
    <location>
        <begin position="237"/>
        <end position="249"/>
    </location>
</feature>
<proteinExistence type="predicted"/>
<dbReference type="InterPro" id="IPR000210">
    <property type="entry name" value="BTB/POZ_dom"/>
</dbReference>
<evidence type="ECO:0000256" key="1">
    <source>
        <dbReference type="ARBA" id="ARBA00004123"/>
    </source>
</evidence>
<dbReference type="PANTHER" id="PTHR23110:SF99">
    <property type="entry name" value="BROAD-COMPLEX CORE PROTEIN ISOFORM 6"/>
    <property type="match status" value="1"/>
</dbReference>
<dbReference type="AlphaFoldDB" id="A0A7F5R562"/>
<dbReference type="FunFam" id="3.30.710.10:FF:000036">
    <property type="entry name" value="Mod(Mdg4), isoform H"/>
    <property type="match status" value="1"/>
</dbReference>
<dbReference type="PROSITE" id="PS50097">
    <property type="entry name" value="BTB"/>
    <property type="match status" value="1"/>
</dbReference>
<comment type="subcellular location">
    <subcellularLocation>
        <location evidence="1">Nucleus</location>
    </subcellularLocation>
</comment>
<feature type="region of interest" description="Disordered" evidence="3">
    <location>
        <begin position="214"/>
        <end position="266"/>
    </location>
</feature>
<dbReference type="PANTHER" id="PTHR23110">
    <property type="entry name" value="BTB DOMAIN TRANSCRIPTION FACTOR"/>
    <property type="match status" value="1"/>
</dbReference>
<dbReference type="RefSeq" id="XP_025830729.1">
    <property type="nucleotide sequence ID" value="XM_025974944.1"/>
</dbReference>
<organism evidence="5 6">
    <name type="scientific">Agrilus planipennis</name>
    <name type="common">Emerald ash borer</name>
    <name type="synonym">Agrilus marcopoli</name>
    <dbReference type="NCBI Taxonomy" id="224129"/>
    <lineage>
        <taxon>Eukaryota</taxon>
        <taxon>Metazoa</taxon>
        <taxon>Ecdysozoa</taxon>
        <taxon>Arthropoda</taxon>
        <taxon>Hexapoda</taxon>
        <taxon>Insecta</taxon>
        <taxon>Pterygota</taxon>
        <taxon>Neoptera</taxon>
        <taxon>Endopterygota</taxon>
        <taxon>Coleoptera</taxon>
        <taxon>Polyphaga</taxon>
        <taxon>Elateriformia</taxon>
        <taxon>Buprestoidea</taxon>
        <taxon>Buprestidae</taxon>
        <taxon>Agrilinae</taxon>
        <taxon>Agrilus</taxon>
    </lineage>
</organism>
<dbReference type="InParanoid" id="A0A7F5R562"/>
<keyword evidence="2" id="KW-0539">Nucleus</keyword>
<dbReference type="InterPro" id="IPR051095">
    <property type="entry name" value="Dros_DevTransReg"/>
</dbReference>
<protein>
    <submittedName>
        <fullName evidence="6">Modifier of mdg4</fullName>
    </submittedName>
</protein>
<dbReference type="KEGG" id="apln:108743676"/>
<gene>
    <name evidence="6" type="primary">LOC108743676</name>
</gene>
<evidence type="ECO:0000256" key="3">
    <source>
        <dbReference type="SAM" id="MobiDB-lite"/>
    </source>
</evidence>
<dbReference type="SMART" id="SM00225">
    <property type="entry name" value="BTB"/>
    <property type="match status" value="1"/>
</dbReference>
<keyword evidence="5" id="KW-1185">Reference proteome</keyword>
<evidence type="ECO:0000256" key="2">
    <source>
        <dbReference type="ARBA" id="ARBA00023242"/>
    </source>
</evidence>
<name>A0A7F5R562_AGRPL</name>
<dbReference type="GO" id="GO:0005634">
    <property type="term" value="C:nucleus"/>
    <property type="evidence" value="ECO:0007669"/>
    <property type="project" value="UniProtKB-SubCell"/>
</dbReference>
<dbReference type="Gene3D" id="3.30.710.10">
    <property type="entry name" value="Potassium Channel Kv1.1, Chain A"/>
    <property type="match status" value="1"/>
</dbReference>
<dbReference type="OrthoDB" id="2311693at2759"/>
<evidence type="ECO:0000313" key="5">
    <source>
        <dbReference type="Proteomes" id="UP000192223"/>
    </source>
</evidence>
<dbReference type="GeneID" id="108743676"/>
<reference evidence="6" key="1">
    <citation type="submission" date="2025-08" db="UniProtKB">
        <authorList>
            <consortium name="RefSeq"/>
        </authorList>
    </citation>
    <scope>IDENTIFICATION</scope>
    <source>
        <tissue evidence="6">Entire body</tissue>
    </source>
</reference>
<accession>A0A7F5R562</accession>
<feature type="region of interest" description="Disordered" evidence="3">
    <location>
        <begin position="113"/>
        <end position="196"/>
    </location>
</feature>
<dbReference type="Pfam" id="PF00651">
    <property type="entry name" value="BTB"/>
    <property type="match status" value="1"/>
</dbReference>
<evidence type="ECO:0000259" key="4">
    <source>
        <dbReference type="PROSITE" id="PS50097"/>
    </source>
</evidence>
<evidence type="ECO:0000313" key="6">
    <source>
        <dbReference type="RefSeq" id="XP_025830729.1"/>
    </source>
</evidence>
<sequence>MVTEQFSLCWDNFHKNMSQGMQSLLENEDLVDVTLAVEGRYLKAHKMVLSVCSPYFRELFQSNPCKHPIVFMKDVSYIALSDLLQFMYQGEVQVAQENLTTFIKTAESLQIKGLTGDGNQSETDIEIEPDKPPDTFPKKYREQVETPKPALSNSPRPKKPLPGPASKRPKLQTSLISESGTSSVSTKSEASSGGPTTQEIIQFKMEPYEQSNIESVENQEETYGSETLDDTAQGVGDDTEDFSLMETGDDEPHPGTSGDGTGDGQDVKFSIETSEKKPKKRMNARMRFVVDGFVYHNNVIAGTPPLRYLGCAEFKRAGCRARASIPVGGTLDQLKVTKPHNHPPDINAEERYEFVKELKSAVRSMQNATLKKVYETIAEIYPSGAEEIPFKSISSSLHRWRCNPHL</sequence>
<feature type="compositionally biased region" description="Polar residues" evidence="3">
    <location>
        <begin position="214"/>
        <end position="225"/>
    </location>
</feature>
<dbReference type="InterPro" id="IPR011333">
    <property type="entry name" value="SKP1/BTB/POZ_sf"/>
</dbReference>